<dbReference type="Pfam" id="PF08448">
    <property type="entry name" value="PAS_4"/>
    <property type="match status" value="1"/>
</dbReference>
<dbReference type="SMART" id="SM00091">
    <property type="entry name" value="PAS"/>
    <property type="match status" value="3"/>
</dbReference>
<feature type="domain" description="HTH luxR-type" evidence="2">
    <location>
        <begin position="415"/>
        <end position="480"/>
    </location>
</feature>
<dbReference type="InterPro" id="IPR016032">
    <property type="entry name" value="Sig_transdc_resp-reg_C-effctor"/>
</dbReference>
<evidence type="ECO:0000313" key="5">
    <source>
        <dbReference type="Proteomes" id="UP000595894"/>
    </source>
</evidence>
<dbReference type="InterPro" id="IPR039420">
    <property type="entry name" value="WalR-like"/>
</dbReference>
<dbReference type="InterPro" id="IPR000014">
    <property type="entry name" value="PAS"/>
</dbReference>
<organism evidence="4 5">
    <name type="scientific">Sphingomonas aliaeris</name>
    <dbReference type="NCBI Taxonomy" id="2759526"/>
    <lineage>
        <taxon>Bacteria</taxon>
        <taxon>Pseudomonadati</taxon>
        <taxon>Pseudomonadota</taxon>
        <taxon>Alphaproteobacteria</taxon>
        <taxon>Sphingomonadales</taxon>
        <taxon>Sphingomonadaceae</taxon>
        <taxon>Sphingomonas</taxon>
    </lineage>
</organism>
<gene>
    <name evidence="4" type="ORF">H5J25_03035</name>
</gene>
<reference evidence="5" key="1">
    <citation type="submission" date="2020-09" db="EMBL/GenBank/DDBJ databases">
        <title>Sphingomonas sp., a new species isolated from pork steak.</title>
        <authorList>
            <person name="Heidler von Heilborn D."/>
        </authorList>
    </citation>
    <scope>NUCLEOTIDE SEQUENCE [LARGE SCALE GENOMIC DNA]</scope>
</reference>
<dbReference type="SMART" id="SM00421">
    <property type="entry name" value="HTH_LUXR"/>
    <property type="match status" value="1"/>
</dbReference>
<dbReference type="GO" id="GO:0006355">
    <property type="term" value="P:regulation of DNA-templated transcription"/>
    <property type="evidence" value="ECO:0007669"/>
    <property type="project" value="InterPro"/>
</dbReference>
<dbReference type="SUPFAM" id="SSF55785">
    <property type="entry name" value="PYP-like sensor domain (PAS domain)"/>
    <property type="match status" value="3"/>
</dbReference>
<dbReference type="Pfam" id="PF00196">
    <property type="entry name" value="GerE"/>
    <property type="match status" value="1"/>
</dbReference>
<protein>
    <submittedName>
        <fullName evidence="4">PAS domain S-box protein</fullName>
    </submittedName>
</protein>
<proteinExistence type="predicted"/>
<keyword evidence="5" id="KW-1185">Reference proteome</keyword>
<sequence length="490" mass="53460">MHKTSSTAIPPTLRHLEQLMARLLDGVIVIDTAGTILSANVAALDMHGVDALDDLGGTAEGYAQRFSLRSADHKPLRHREYPLFKLLAGEAFPDLVVEVASAGDDQVRWVHRVRDVVLDVDGGEPDYLALVLSDVSDGFDAEARFKAMFESNPAPAIIVRLDDQRVAQVNPGFLDLTKFHAEQLVGKSFWGLDLITDEPARTALRGALDGGSILRQTEAELRLADGSRRLIVFAAQPIDVTDDDGLLLTFADLEPRRQALDALGASERQLTAIFKMAPVAMMVSRSDGGHITNVNAAFRTLTGHDDGDAIGRTADDLRLWPAAGELHQDPPPDPPVRDRPVQLRTSADVVIDCLVSTEMIVMDGSASILWVIHDVSERRRNELELAEAIEQVMKDTSWLSRSILDKLATVRRGTAPAQAVELSKRERQILELICDDLDDPAIADALSISRNTVRNHVANIYAKIGVNRRSGAVVWGRERGMGNPQNSGVG</sequence>
<dbReference type="PANTHER" id="PTHR43214">
    <property type="entry name" value="TWO-COMPONENT RESPONSE REGULATOR"/>
    <property type="match status" value="1"/>
</dbReference>
<dbReference type="InterPro" id="IPR035965">
    <property type="entry name" value="PAS-like_dom_sf"/>
</dbReference>
<dbReference type="PROSITE" id="PS50112">
    <property type="entry name" value="PAS"/>
    <property type="match status" value="2"/>
</dbReference>
<dbReference type="PANTHER" id="PTHR43214:SF38">
    <property type="entry name" value="NITRATE_NITRITE RESPONSE REGULATOR PROTEIN NARL"/>
    <property type="match status" value="1"/>
</dbReference>
<dbReference type="Gene3D" id="1.10.10.10">
    <property type="entry name" value="Winged helix-like DNA-binding domain superfamily/Winged helix DNA-binding domain"/>
    <property type="match status" value="1"/>
</dbReference>
<keyword evidence="1" id="KW-0238">DNA-binding</keyword>
<dbReference type="GO" id="GO:0003677">
    <property type="term" value="F:DNA binding"/>
    <property type="evidence" value="ECO:0007669"/>
    <property type="project" value="UniProtKB-KW"/>
</dbReference>
<dbReference type="CDD" id="cd00130">
    <property type="entry name" value="PAS"/>
    <property type="match status" value="1"/>
</dbReference>
<dbReference type="EMBL" id="CP061035">
    <property type="protein sequence ID" value="QQV77767.1"/>
    <property type="molecule type" value="Genomic_DNA"/>
</dbReference>
<dbReference type="Proteomes" id="UP000595894">
    <property type="component" value="Chromosome"/>
</dbReference>
<feature type="domain" description="PAS" evidence="3">
    <location>
        <begin position="141"/>
        <end position="198"/>
    </location>
</feature>
<dbReference type="CDD" id="cd06170">
    <property type="entry name" value="LuxR_C_like"/>
    <property type="match status" value="1"/>
</dbReference>
<dbReference type="SUPFAM" id="SSF46894">
    <property type="entry name" value="C-terminal effector domain of the bipartite response regulators"/>
    <property type="match status" value="1"/>
</dbReference>
<accession>A0A974NVW1</accession>
<dbReference type="RefSeq" id="WP_202094630.1">
    <property type="nucleotide sequence ID" value="NZ_CP061035.1"/>
</dbReference>
<evidence type="ECO:0000313" key="4">
    <source>
        <dbReference type="EMBL" id="QQV77767.1"/>
    </source>
</evidence>
<dbReference type="PROSITE" id="PS50043">
    <property type="entry name" value="HTH_LUXR_2"/>
    <property type="match status" value="1"/>
</dbReference>
<dbReference type="PRINTS" id="PR00038">
    <property type="entry name" value="HTHLUXR"/>
</dbReference>
<evidence type="ECO:0000259" key="2">
    <source>
        <dbReference type="PROSITE" id="PS50043"/>
    </source>
</evidence>
<evidence type="ECO:0000259" key="3">
    <source>
        <dbReference type="PROSITE" id="PS50112"/>
    </source>
</evidence>
<dbReference type="NCBIfam" id="TIGR00229">
    <property type="entry name" value="sensory_box"/>
    <property type="match status" value="2"/>
</dbReference>
<dbReference type="Pfam" id="PF13188">
    <property type="entry name" value="PAS_8"/>
    <property type="match status" value="2"/>
</dbReference>
<evidence type="ECO:0000256" key="1">
    <source>
        <dbReference type="ARBA" id="ARBA00023125"/>
    </source>
</evidence>
<name>A0A974NVW1_9SPHN</name>
<dbReference type="KEGG" id="sari:H5J25_03035"/>
<dbReference type="InterPro" id="IPR000792">
    <property type="entry name" value="Tscrpt_reg_LuxR_C"/>
</dbReference>
<feature type="domain" description="PAS" evidence="3">
    <location>
        <begin position="266"/>
        <end position="313"/>
    </location>
</feature>
<dbReference type="Gene3D" id="3.30.450.20">
    <property type="entry name" value="PAS domain"/>
    <property type="match status" value="3"/>
</dbReference>
<dbReference type="InterPro" id="IPR036388">
    <property type="entry name" value="WH-like_DNA-bd_sf"/>
</dbReference>
<dbReference type="AlphaFoldDB" id="A0A974NVW1"/>
<dbReference type="InterPro" id="IPR013656">
    <property type="entry name" value="PAS_4"/>
</dbReference>